<evidence type="ECO:0000256" key="8">
    <source>
        <dbReference type="PIRSR" id="PIRSR000077-1"/>
    </source>
</evidence>
<accession>A0A2N6VKZ5</accession>
<dbReference type="Proteomes" id="UP000235598">
    <property type="component" value="Unassembled WGS sequence"/>
</dbReference>
<dbReference type="InterPro" id="IPR036249">
    <property type="entry name" value="Thioredoxin-like_sf"/>
</dbReference>
<dbReference type="CDD" id="cd02947">
    <property type="entry name" value="TRX_family"/>
    <property type="match status" value="1"/>
</dbReference>
<name>A0A2N6VKZ5_9MICO</name>
<proteinExistence type="inferred from homology"/>
<dbReference type="GO" id="GO:0045454">
    <property type="term" value="P:cell redox homeostasis"/>
    <property type="evidence" value="ECO:0007669"/>
    <property type="project" value="TreeGrafter"/>
</dbReference>
<evidence type="ECO:0000259" key="10">
    <source>
        <dbReference type="PROSITE" id="PS51352"/>
    </source>
</evidence>
<dbReference type="PANTHER" id="PTHR45663">
    <property type="entry name" value="GEO12009P1"/>
    <property type="match status" value="1"/>
</dbReference>
<feature type="site" description="Deprotonates C-terminal active site Cys" evidence="8">
    <location>
        <position position="24"/>
    </location>
</feature>
<evidence type="ECO:0000313" key="11">
    <source>
        <dbReference type="EMBL" id="PMD04796.1"/>
    </source>
</evidence>
<evidence type="ECO:0000256" key="5">
    <source>
        <dbReference type="ARBA" id="ARBA00023284"/>
    </source>
</evidence>
<comment type="similarity">
    <text evidence="1 7">Belongs to the thioredoxin family.</text>
</comment>
<dbReference type="PIRSF" id="PIRSF000077">
    <property type="entry name" value="Thioredoxin"/>
    <property type="match status" value="1"/>
</dbReference>
<reference evidence="11 12" key="1">
    <citation type="submission" date="2017-09" db="EMBL/GenBank/DDBJ databases">
        <title>Bacterial strain isolated from the female urinary microbiota.</title>
        <authorList>
            <person name="Thomas-White K."/>
            <person name="Kumar N."/>
            <person name="Forster S."/>
            <person name="Putonti C."/>
            <person name="Lawley T."/>
            <person name="Wolfe A.J."/>
        </authorList>
    </citation>
    <scope>NUCLEOTIDE SEQUENCE [LARGE SCALE GENOMIC DNA]</scope>
    <source>
        <strain evidence="11 12">UMB1301</strain>
    </source>
</reference>
<dbReference type="GO" id="GO:0015035">
    <property type="term" value="F:protein-disulfide reductase activity"/>
    <property type="evidence" value="ECO:0007669"/>
    <property type="project" value="UniProtKB-UniRule"/>
</dbReference>
<sequence length="106" mass="11554">MAQEVTDATFKEEVLSSDLPVLVDFWAPWCGPCRMVSPIVDEIAQEQAEKLKVVKLNTDENLETASAYGITSIPALYVFKGGEVAKTIVGARPKPALEQELAEFIG</sequence>
<feature type="domain" description="Thioredoxin" evidence="10">
    <location>
        <begin position="1"/>
        <end position="106"/>
    </location>
</feature>
<feature type="disulfide bond" description="Redox-active" evidence="9">
    <location>
        <begin position="30"/>
        <end position="33"/>
    </location>
</feature>
<dbReference type="InterPro" id="IPR017937">
    <property type="entry name" value="Thioredoxin_CS"/>
</dbReference>
<dbReference type="FunFam" id="3.40.30.10:FF:000001">
    <property type="entry name" value="Thioredoxin"/>
    <property type="match status" value="1"/>
</dbReference>
<dbReference type="GO" id="GO:0005829">
    <property type="term" value="C:cytosol"/>
    <property type="evidence" value="ECO:0007669"/>
    <property type="project" value="TreeGrafter"/>
</dbReference>
<evidence type="ECO:0000256" key="7">
    <source>
        <dbReference type="PIRNR" id="PIRNR000077"/>
    </source>
</evidence>
<feature type="site" description="Contributes to redox potential value" evidence="8">
    <location>
        <position position="32"/>
    </location>
</feature>
<protein>
    <recommendedName>
        <fullName evidence="6 7">Thioredoxin</fullName>
    </recommendedName>
</protein>
<gene>
    <name evidence="11" type="primary">trxA</name>
    <name evidence="11" type="ORF">CJ199_10575</name>
</gene>
<evidence type="ECO:0000256" key="9">
    <source>
        <dbReference type="PIRSR" id="PIRSR000077-4"/>
    </source>
</evidence>
<keyword evidence="4 9" id="KW-1015">Disulfide bond</keyword>
<dbReference type="RefSeq" id="WP_102239438.1">
    <property type="nucleotide sequence ID" value="NZ_PNHK01000004.1"/>
</dbReference>
<dbReference type="AlphaFoldDB" id="A0A2N6VKZ5"/>
<dbReference type="PROSITE" id="PS00194">
    <property type="entry name" value="THIOREDOXIN_1"/>
    <property type="match status" value="1"/>
</dbReference>
<organism evidence="11 12">
    <name type="scientific">Brevibacterium paucivorans</name>
    <dbReference type="NCBI Taxonomy" id="170994"/>
    <lineage>
        <taxon>Bacteria</taxon>
        <taxon>Bacillati</taxon>
        <taxon>Actinomycetota</taxon>
        <taxon>Actinomycetes</taxon>
        <taxon>Micrococcales</taxon>
        <taxon>Brevibacteriaceae</taxon>
        <taxon>Brevibacterium</taxon>
    </lineage>
</organism>
<feature type="active site" description="Nucleophile" evidence="8">
    <location>
        <position position="30"/>
    </location>
</feature>
<evidence type="ECO:0000256" key="6">
    <source>
        <dbReference type="NCBIfam" id="TIGR01068"/>
    </source>
</evidence>
<evidence type="ECO:0000256" key="1">
    <source>
        <dbReference type="ARBA" id="ARBA00008987"/>
    </source>
</evidence>
<keyword evidence="3" id="KW-0249">Electron transport</keyword>
<evidence type="ECO:0000256" key="3">
    <source>
        <dbReference type="ARBA" id="ARBA00022982"/>
    </source>
</evidence>
<dbReference type="PANTHER" id="PTHR45663:SF11">
    <property type="entry name" value="GEO12009P1"/>
    <property type="match status" value="1"/>
</dbReference>
<keyword evidence="2" id="KW-0813">Transport</keyword>
<dbReference type="OrthoDB" id="9790390at2"/>
<keyword evidence="5 9" id="KW-0676">Redox-active center</keyword>
<dbReference type="InterPro" id="IPR013766">
    <property type="entry name" value="Thioredoxin_domain"/>
</dbReference>
<feature type="active site" description="Nucleophile" evidence="8">
    <location>
        <position position="33"/>
    </location>
</feature>
<dbReference type="EMBL" id="PNHK01000004">
    <property type="protein sequence ID" value="PMD04796.1"/>
    <property type="molecule type" value="Genomic_DNA"/>
</dbReference>
<dbReference type="SUPFAM" id="SSF52833">
    <property type="entry name" value="Thioredoxin-like"/>
    <property type="match status" value="1"/>
</dbReference>
<dbReference type="InterPro" id="IPR005746">
    <property type="entry name" value="Thioredoxin"/>
</dbReference>
<dbReference type="NCBIfam" id="TIGR01068">
    <property type="entry name" value="thioredoxin"/>
    <property type="match status" value="1"/>
</dbReference>
<evidence type="ECO:0000256" key="2">
    <source>
        <dbReference type="ARBA" id="ARBA00022448"/>
    </source>
</evidence>
<dbReference type="Pfam" id="PF00085">
    <property type="entry name" value="Thioredoxin"/>
    <property type="match status" value="1"/>
</dbReference>
<comment type="caution">
    <text evidence="11">The sequence shown here is derived from an EMBL/GenBank/DDBJ whole genome shotgun (WGS) entry which is preliminary data.</text>
</comment>
<evidence type="ECO:0000313" key="12">
    <source>
        <dbReference type="Proteomes" id="UP000235598"/>
    </source>
</evidence>
<feature type="site" description="Contributes to redox potential value" evidence="8">
    <location>
        <position position="31"/>
    </location>
</feature>
<dbReference type="PRINTS" id="PR00421">
    <property type="entry name" value="THIOREDOXIN"/>
</dbReference>
<evidence type="ECO:0000256" key="4">
    <source>
        <dbReference type="ARBA" id="ARBA00023157"/>
    </source>
</evidence>
<dbReference type="Gene3D" id="3.40.30.10">
    <property type="entry name" value="Glutaredoxin"/>
    <property type="match status" value="1"/>
</dbReference>
<dbReference type="PROSITE" id="PS51352">
    <property type="entry name" value="THIOREDOXIN_2"/>
    <property type="match status" value="1"/>
</dbReference>